<dbReference type="RefSeq" id="WP_220202901.1">
    <property type="nucleotide sequence ID" value="NZ_BNJK01000001.1"/>
</dbReference>
<dbReference type="Gene3D" id="1.10.10.10">
    <property type="entry name" value="Winged helix-like DNA-binding domain superfamily/Winged helix DNA-binding domain"/>
    <property type="match status" value="1"/>
</dbReference>
<evidence type="ECO:0000313" key="6">
    <source>
        <dbReference type="Proteomes" id="UP000597444"/>
    </source>
</evidence>
<dbReference type="InterPro" id="IPR000524">
    <property type="entry name" value="Tscrpt_reg_HTH_GntR"/>
</dbReference>
<sequence>MPDLLILLNHNSSVPPYEQIRLQLRTLIASASLPPGQRLPSVRQFANDLGVAPNTVVRAYNELEREGWIVTSARKGVRVADRSPQFSEQERRKQLASALHHLRVTAYQLGMSVTEVHAEIDRYWDQPLSVDGDPELF</sequence>
<dbReference type="InterPro" id="IPR036390">
    <property type="entry name" value="WH_DNA-bd_sf"/>
</dbReference>
<keyword evidence="6" id="KW-1185">Reference proteome</keyword>
<evidence type="ECO:0000259" key="4">
    <source>
        <dbReference type="PROSITE" id="PS50949"/>
    </source>
</evidence>
<feature type="domain" description="HTH gntR-type" evidence="4">
    <location>
        <begin position="14"/>
        <end position="82"/>
    </location>
</feature>
<dbReference type="PROSITE" id="PS50949">
    <property type="entry name" value="HTH_GNTR"/>
    <property type="match status" value="1"/>
</dbReference>
<gene>
    <name evidence="5" type="ORF">KSF_020870</name>
</gene>
<dbReference type="AlphaFoldDB" id="A0A8J3IAU3"/>
<accession>A0A8J3IAU3</accession>
<dbReference type="SUPFAM" id="SSF46785">
    <property type="entry name" value="Winged helix' DNA-binding domain"/>
    <property type="match status" value="1"/>
</dbReference>
<reference evidence="5" key="1">
    <citation type="submission" date="2020-10" db="EMBL/GenBank/DDBJ databases">
        <title>Taxonomic study of unclassified bacteria belonging to the class Ktedonobacteria.</title>
        <authorList>
            <person name="Yabe S."/>
            <person name="Wang C.M."/>
            <person name="Zheng Y."/>
            <person name="Sakai Y."/>
            <person name="Cavaletti L."/>
            <person name="Monciardini P."/>
            <person name="Donadio S."/>
        </authorList>
    </citation>
    <scope>NUCLEOTIDE SEQUENCE</scope>
    <source>
        <strain evidence="5">ID150040</strain>
    </source>
</reference>
<dbReference type="CDD" id="cd07377">
    <property type="entry name" value="WHTH_GntR"/>
    <property type="match status" value="1"/>
</dbReference>
<name>A0A8J3IAU3_9CHLR</name>
<proteinExistence type="predicted"/>
<dbReference type="Pfam" id="PF00392">
    <property type="entry name" value="GntR"/>
    <property type="match status" value="1"/>
</dbReference>
<keyword evidence="1" id="KW-0805">Transcription regulation</keyword>
<keyword evidence="2" id="KW-0238">DNA-binding</keyword>
<dbReference type="PANTHER" id="PTHR38445">
    <property type="entry name" value="HTH-TYPE TRANSCRIPTIONAL REPRESSOR YTRA"/>
    <property type="match status" value="1"/>
</dbReference>
<keyword evidence="3" id="KW-0804">Transcription</keyword>
<comment type="caution">
    <text evidence="5">The sequence shown here is derived from an EMBL/GenBank/DDBJ whole genome shotgun (WGS) entry which is preliminary data.</text>
</comment>
<dbReference type="EMBL" id="BNJK01000001">
    <property type="protein sequence ID" value="GHO92039.1"/>
    <property type="molecule type" value="Genomic_DNA"/>
</dbReference>
<dbReference type="GO" id="GO:0003700">
    <property type="term" value="F:DNA-binding transcription factor activity"/>
    <property type="evidence" value="ECO:0007669"/>
    <property type="project" value="InterPro"/>
</dbReference>
<dbReference type="InterPro" id="IPR036388">
    <property type="entry name" value="WH-like_DNA-bd_sf"/>
</dbReference>
<dbReference type="GO" id="GO:0003677">
    <property type="term" value="F:DNA binding"/>
    <property type="evidence" value="ECO:0007669"/>
    <property type="project" value="UniProtKB-KW"/>
</dbReference>
<organism evidence="5 6">
    <name type="scientific">Reticulibacter mediterranei</name>
    <dbReference type="NCBI Taxonomy" id="2778369"/>
    <lineage>
        <taxon>Bacteria</taxon>
        <taxon>Bacillati</taxon>
        <taxon>Chloroflexota</taxon>
        <taxon>Ktedonobacteria</taxon>
        <taxon>Ktedonobacterales</taxon>
        <taxon>Reticulibacteraceae</taxon>
        <taxon>Reticulibacter</taxon>
    </lineage>
</organism>
<evidence type="ECO:0000313" key="5">
    <source>
        <dbReference type="EMBL" id="GHO92039.1"/>
    </source>
</evidence>
<dbReference type="SMART" id="SM00345">
    <property type="entry name" value="HTH_GNTR"/>
    <property type="match status" value="1"/>
</dbReference>
<dbReference type="PANTHER" id="PTHR38445:SF9">
    <property type="entry name" value="HTH-TYPE TRANSCRIPTIONAL REPRESSOR YTRA"/>
    <property type="match status" value="1"/>
</dbReference>
<dbReference type="Proteomes" id="UP000597444">
    <property type="component" value="Unassembled WGS sequence"/>
</dbReference>
<evidence type="ECO:0000256" key="3">
    <source>
        <dbReference type="ARBA" id="ARBA00023163"/>
    </source>
</evidence>
<protein>
    <submittedName>
        <fullName evidence="5">GntR family transcriptional regulator</fullName>
    </submittedName>
</protein>
<evidence type="ECO:0000256" key="2">
    <source>
        <dbReference type="ARBA" id="ARBA00023125"/>
    </source>
</evidence>
<evidence type="ECO:0000256" key="1">
    <source>
        <dbReference type="ARBA" id="ARBA00023015"/>
    </source>
</evidence>